<feature type="transmembrane region" description="Helical" evidence="1">
    <location>
        <begin position="57"/>
        <end position="74"/>
    </location>
</feature>
<dbReference type="RefSeq" id="YP_009455784.1">
    <property type="nucleotide sequence ID" value="NC_036804.1"/>
</dbReference>
<evidence type="ECO:0000256" key="1">
    <source>
        <dbReference type="SAM" id="Phobius"/>
    </source>
</evidence>
<proteinExistence type="predicted"/>
<dbReference type="AlphaFoldDB" id="A0A2I4Q2C6"/>
<accession>A0A2I4Q2C6</accession>
<feature type="transmembrane region" description="Helical" evidence="1">
    <location>
        <begin position="6"/>
        <end position="26"/>
    </location>
</feature>
<keyword evidence="2" id="KW-0934">Plastid</keyword>
<sequence>MNTNSVTMINVLSIITNIFLILIIILRSPNEQSLQENLNPFPFFESSSKAERSLDKFIFVLTTLYFLFGIFFTVRRSSG</sequence>
<reference evidence="2" key="1">
    <citation type="journal article" date="2017" name="Mar. Biotechnol.">
        <title>Plastid Genome of Dictyopteris divaricata (Dictyotales, Phaeophyceae): Understanding the Evolution of Plastid Genomes in Brown Algae.</title>
        <authorList>
            <person name="Liu F."/>
            <person name="Jin Z."/>
            <person name="Wang Y."/>
            <person name="Bi Y."/>
            <person name="Melton J.T.III."/>
        </authorList>
    </citation>
    <scope>NUCLEOTIDE SEQUENCE</scope>
</reference>
<dbReference type="GeneID" id="35656041"/>
<dbReference type="EMBL" id="KY433579">
    <property type="protein sequence ID" value="AQZ25001.1"/>
    <property type="molecule type" value="Genomic_DNA"/>
</dbReference>
<organism evidence="2">
    <name type="scientific">Dictyopteris divaricata</name>
    <dbReference type="NCBI Taxonomy" id="156996"/>
    <lineage>
        <taxon>Eukaryota</taxon>
        <taxon>Sar</taxon>
        <taxon>Stramenopiles</taxon>
        <taxon>Ochrophyta</taxon>
        <taxon>PX clade</taxon>
        <taxon>Phaeophyceae</taxon>
        <taxon>Dictyotales</taxon>
        <taxon>Dictyotaceae</taxon>
        <taxon>Dictyopteris</taxon>
    </lineage>
</organism>
<keyword evidence="1" id="KW-0812">Transmembrane</keyword>
<name>A0A2I4Q2C6_9PHAE</name>
<protein>
    <submittedName>
        <fullName evidence="2">Uncharacterized protein</fullName>
    </submittedName>
</protein>
<gene>
    <name evidence="2" type="primary">ycf47</name>
</gene>
<keyword evidence="1" id="KW-0472">Membrane</keyword>
<evidence type="ECO:0000313" key="2">
    <source>
        <dbReference type="EMBL" id="AQZ25001.1"/>
    </source>
</evidence>
<keyword evidence="2" id="KW-0150">Chloroplast</keyword>
<keyword evidence="1" id="KW-1133">Transmembrane helix</keyword>
<geneLocation type="chloroplast" evidence="2"/>